<dbReference type="GO" id="GO:0000103">
    <property type="term" value="P:sulfate assimilation"/>
    <property type="evidence" value="ECO:0007669"/>
    <property type="project" value="TreeGrafter"/>
</dbReference>
<evidence type="ECO:0008006" key="9">
    <source>
        <dbReference type="Google" id="ProtNLM"/>
    </source>
</evidence>
<dbReference type="InterPro" id="IPR020583">
    <property type="entry name" value="Inositol_monoP_metal-BS"/>
</dbReference>
<dbReference type="KEGG" id="trg:TRUGW13939_01965"/>
<keyword evidence="8" id="KW-1185">Reference proteome</keyword>
<dbReference type="RefSeq" id="XP_035341054.1">
    <property type="nucleotide sequence ID" value="XM_035485161.1"/>
</dbReference>
<dbReference type="PROSITE" id="PS00629">
    <property type="entry name" value="IMP_1"/>
    <property type="match status" value="1"/>
</dbReference>
<dbReference type="GO" id="GO:0046872">
    <property type="term" value="F:metal ion binding"/>
    <property type="evidence" value="ECO:0007669"/>
    <property type="project" value="UniProtKB-KW"/>
</dbReference>
<evidence type="ECO:0000256" key="5">
    <source>
        <dbReference type="ARBA" id="ARBA00022842"/>
    </source>
</evidence>
<evidence type="ECO:0000256" key="1">
    <source>
        <dbReference type="ARBA" id="ARBA00001946"/>
    </source>
</evidence>
<dbReference type="EMBL" id="CP055898">
    <property type="protein sequence ID" value="QKX54875.1"/>
    <property type="molecule type" value="Genomic_DNA"/>
</dbReference>
<dbReference type="GO" id="GO:0008441">
    <property type="term" value="F:3'(2'),5'-bisphosphate nucleotidase activity"/>
    <property type="evidence" value="ECO:0007669"/>
    <property type="project" value="TreeGrafter"/>
</dbReference>
<dbReference type="PANTHER" id="PTHR43200:SF2">
    <property type="entry name" value="3'(2'),5'-BISPHOSPHATE NUCLEOTIDASE"/>
    <property type="match status" value="1"/>
</dbReference>
<feature type="binding site" evidence="6">
    <location>
        <position position="68"/>
    </location>
    <ligand>
        <name>Mg(2+)</name>
        <dbReference type="ChEBI" id="CHEBI:18420"/>
        <label>1</label>
        <note>catalytic</note>
    </ligand>
</feature>
<sequence length="361" mass="38870">MSYAKELEIACLAVQRAARLTKTILASVDKGALDKQDNTPVTIADFAAQALIISAIHHVFPADQFVGEESSGALRENPQLLDRVWEVVSTTKLEDVDGEEKRIVLATPSSPDEMLDLIDLGGKGAGGSEGRIWVLDPVDGTATFIKGQQYAVCLALLEDGQQKVGVLGCPNLKLESDDLQRTRVQEDVVDSAGAGQVLYAVLGQGAYIQPLSNTTRLLEDQRQRLPTRQPTDPSDVRFVDCAYADSTDYNKHGLVAKALGAPWPATADLWSSQMRYVALAVGECNTLIKIVRQQDHRSSIWDHAGGMLIAQEVGCTITDVRGDSVSCGQGRKLAGAYGLVVAPAPVHARVLEAVKEVIQRS</sequence>
<keyword evidence="3 6" id="KW-0479">Metal-binding</keyword>
<feature type="binding site" evidence="6">
    <location>
        <position position="139"/>
    </location>
    <ligand>
        <name>Mg(2+)</name>
        <dbReference type="ChEBI" id="CHEBI:18420"/>
        <label>1</label>
        <note>catalytic</note>
    </ligand>
</feature>
<gene>
    <name evidence="7" type="ORF">TRUGW13939_01965</name>
</gene>
<evidence type="ECO:0000256" key="2">
    <source>
        <dbReference type="ARBA" id="ARBA00009759"/>
    </source>
</evidence>
<comment type="similarity">
    <text evidence="2">Belongs to the inositol monophosphatase superfamily.</text>
</comment>
<dbReference type="OrthoDB" id="411145at2759"/>
<comment type="cofactor">
    <cofactor evidence="1 6">
        <name>Mg(2+)</name>
        <dbReference type="ChEBI" id="CHEBI:18420"/>
    </cofactor>
</comment>
<name>A0A7H8QN35_TALRU</name>
<dbReference type="Proteomes" id="UP000509510">
    <property type="component" value="Chromosome I"/>
</dbReference>
<keyword evidence="4" id="KW-0378">Hydrolase</keyword>
<dbReference type="Pfam" id="PF00459">
    <property type="entry name" value="Inositol_P"/>
    <property type="match status" value="1"/>
</dbReference>
<evidence type="ECO:0000256" key="6">
    <source>
        <dbReference type="PIRSR" id="PIRSR600760-2"/>
    </source>
</evidence>
<reference evidence="8" key="1">
    <citation type="submission" date="2020-06" db="EMBL/GenBank/DDBJ databases">
        <title>A chromosome-scale genome assembly of Talaromyces rugulosus W13939.</title>
        <authorList>
            <person name="Wang B."/>
            <person name="Guo L."/>
            <person name="Ye K."/>
            <person name="Wang L."/>
        </authorList>
    </citation>
    <scope>NUCLEOTIDE SEQUENCE [LARGE SCALE GENOMIC DNA]</scope>
    <source>
        <strain evidence="8">W13939</strain>
    </source>
</reference>
<dbReference type="CDD" id="cd01517">
    <property type="entry name" value="PAP_phosphatase"/>
    <property type="match status" value="1"/>
</dbReference>
<dbReference type="AlphaFoldDB" id="A0A7H8QN35"/>
<dbReference type="PANTHER" id="PTHR43200">
    <property type="entry name" value="PHOSPHATASE"/>
    <property type="match status" value="1"/>
</dbReference>
<organism evidence="7 8">
    <name type="scientific">Talaromyces rugulosus</name>
    <name type="common">Penicillium rugulosum</name>
    <dbReference type="NCBI Taxonomy" id="121627"/>
    <lineage>
        <taxon>Eukaryota</taxon>
        <taxon>Fungi</taxon>
        <taxon>Dikarya</taxon>
        <taxon>Ascomycota</taxon>
        <taxon>Pezizomycotina</taxon>
        <taxon>Eurotiomycetes</taxon>
        <taxon>Eurotiomycetidae</taxon>
        <taxon>Eurotiales</taxon>
        <taxon>Trichocomaceae</taxon>
        <taxon>Talaromyces</taxon>
        <taxon>Talaromyces sect. Islandici</taxon>
    </lineage>
</organism>
<evidence type="ECO:0000256" key="3">
    <source>
        <dbReference type="ARBA" id="ARBA00022723"/>
    </source>
</evidence>
<dbReference type="InterPro" id="IPR051090">
    <property type="entry name" value="Inositol_monoP_superfamily"/>
</dbReference>
<evidence type="ECO:0000313" key="7">
    <source>
        <dbReference type="EMBL" id="QKX54875.1"/>
    </source>
</evidence>
<protein>
    <recommendedName>
        <fullName evidence="9">3'(2'),5'-bisphosphate nucleotidase</fullName>
    </recommendedName>
</protein>
<dbReference type="Gene3D" id="3.30.540.10">
    <property type="entry name" value="Fructose-1,6-Bisphosphatase, subunit A, domain 1"/>
    <property type="match status" value="1"/>
</dbReference>
<dbReference type="Gene3D" id="3.40.190.80">
    <property type="match status" value="1"/>
</dbReference>
<dbReference type="InterPro" id="IPR000760">
    <property type="entry name" value="Inositol_monophosphatase-like"/>
</dbReference>
<dbReference type="GeneID" id="55989475"/>
<evidence type="ECO:0000256" key="4">
    <source>
        <dbReference type="ARBA" id="ARBA00022801"/>
    </source>
</evidence>
<dbReference type="SUPFAM" id="SSF56655">
    <property type="entry name" value="Carbohydrate phosphatase"/>
    <property type="match status" value="1"/>
</dbReference>
<keyword evidence="5 6" id="KW-0460">Magnesium</keyword>
<proteinExistence type="inferred from homology"/>
<accession>A0A7H8QN35</accession>
<feature type="binding site" evidence="6">
    <location>
        <position position="302"/>
    </location>
    <ligand>
        <name>Mg(2+)</name>
        <dbReference type="ChEBI" id="CHEBI:18420"/>
        <label>1</label>
        <note>catalytic</note>
    </ligand>
</feature>
<evidence type="ECO:0000313" key="8">
    <source>
        <dbReference type="Proteomes" id="UP000509510"/>
    </source>
</evidence>
<feature type="binding site" evidence="6">
    <location>
        <position position="136"/>
    </location>
    <ligand>
        <name>Mg(2+)</name>
        <dbReference type="ChEBI" id="CHEBI:18420"/>
        <label>1</label>
        <note>catalytic</note>
    </ligand>
</feature>